<dbReference type="Gene3D" id="3.10.310.50">
    <property type="match status" value="1"/>
</dbReference>
<evidence type="ECO:0000313" key="5">
    <source>
        <dbReference type="Proteomes" id="UP001646141"/>
    </source>
</evidence>
<dbReference type="EMBL" id="QYAD01000001">
    <property type="protein sequence ID" value="MBL3688679.1"/>
    <property type="molecule type" value="Genomic_DNA"/>
</dbReference>
<dbReference type="Pfam" id="PF04536">
    <property type="entry name" value="TPM_phosphatase"/>
    <property type="match status" value="1"/>
</dbReference>
<dbReference type="RefSeq" id="WP_202380702.1">
    <property type="nucleotide sequence ID" value="NZ_BAAAMA010000003.1"/>
</dbReference>
<feature type="region of interest" description="Disordered" evidence="1">
    <location>
        <begin position="650"/>
        <end position="672"/>
    </location>
</feature>
<reference evidence="4 5" key="1">
    <citation type="submission" date="2018-09" db="EMBL/GenBank/DDBJ databases">
        <title>Comparative genomics of Leucobacter spp.</title>
        <authorList>
            <person name="Reis A.C."/>
            <person name="Kolvenbach B.A."/>
            <person name="Corvini P.F.X."/>
            <person name="Nunes O.C."/>
        </authorList>
    </citation>
    <scope>NUCLEOTIDE SEQUENCE [LARGE SCALE GENOMIC DNA]</scope>
    <source>
        <strain evidence="4 5">L-1</strain>
    </source>
</reference>
<evidence type="ECO:0000313" key="4">
    <source>
        <dbReference type="EMBL" id="MBL3688679.1"/>
    </source>
</evidence>
<keyword evidence="5" id="KW-1185">Reference proteome</keyword>
<keyword evidence="2" id="KW-1133">Transmembrane helix</keyword>
<feature type="transmembrane region" description="Helical" evidence="2">
    <location>
        <begin position="20"/>
        <end position="43"/>
    </location>
</feature>
<feature type="transmembrane region" description="Helical" evidence="2">
    <location>
        <begin position="182"/>
        <end position="202"/>
    </location>
</feature>
<dbReference type="InterPro" id="IPR007621">
    <property type="entry name" value="TPM_dom"/>
</dbReference>
<keyword evidence="2" id="KW-0472">Membrane</keyword>
<sequence length="672" mass="69136">MRDDAVHIDRDGGTGMKRIAPVLGVAVLAALVWFAPAAAVATAPPAFAGAYVLDGTSKGVLGSQVDELEDEVRAFAAEHGVQLFVVYVDEFDSPEDPVAWGSATAQKNFLGDDGVLLSVAVEDRLFDLNAAKDLISDAQYDKLTEDYVRPALKKSDWAGVVGDTLTGIDKTVLNPSSNGTGVAIAVIGGVVVVGGVAAGVAVSRKRKREREAEGQEPQATLEELEAQASALLVRVDDDLRGSEQELGFAQAQFGAEAAEPFAQAIEEARAQLQAAFTLRQQLDDDVPDTPQQQREWLSELIARCSGAKESLDAHTESFSRLREVEQRAPEVLTQLRDAVPGVEARLAAGRNAMSELSTRYAETLVAGLRSNITEAEARLRFVGECITAADREIGEGKTAAAAVSLRAGEAALEQAGTLADSPNTIGAELAESTRQLEAAHADLRADLQTVAQLMPAAPEGEQRALAAAAAQVEAVLAADVAGDPVRALSAAAEVNVQIDGAIGAARESAERQRRAEAARDEALVPARSEVLAAEQFIETRRGAIGAEARTRLAEAKRYLQLAEQYATADPARSYQSAQQATQYARAAYQLASADVSGWGGGGGYGGGGGGSNGSFGGAVLGGILGGLLSGGGSGGGGGWSGSSGGFTGGWNGGGSIGGGSGGGGRRGGGGRF</sequence>
<keyword evidence="2" id="KW-0812">Transmembrane</keyword>
<evidence type="ECO:0000256" key="1">
    <source>
        <dbReference type="SAM" id="MobiDB-lite"/>
    </source>
</evidence>
<evidence type="ECO:0000256" key="2">
    <source>
        <dbReference type="SAM" id="Phobius"/>
    </source>
</evidence>
<dbReference type="Proteomes" id="UP001646141">
    <property type="component" value="Unassembled WGS sequence"/>
</dbReference>
<protein>
    <submittedName>
        <fullName evidence="4">TPM domain-containing protein</fullName>
    </submittedName>
</protein>
<feature type="domain" description="TPM" evidence="3">
    <location>
        <begin position="60"/>
        <end position="169"/>
    </location>
</feature>
<name>A0ABS1SKI0_9MICO</name>
<organism evidence="4 5">
    <name type="scientific">Leucobacter chromiireducens subsp. chromiireducens</name>
    <dbReference type="NCBI Taxonomy" id="660067"/>
    <lineage>
        <taxon>Bacteria</taxon>
        <taxon>Bacillati</taxon>
        <taxon>Actinomycetota</taxon>
        <taxon>Actinomycetes</taxon>
        <taxon>Micrococcales</taxon>
        <taxon>Microbacteriaceae</taxon>
        <taxon>Leucobacter</taxon>
    </lineage>
</organism>
<evidence type="ECO:0000259" key="3">
    <source>
        <dbReference type="Pfam" id="PF04536"/>
    </source>
</evidence>
<proteinExistence type="predicted"/>
<accession>A0ABS1SKI0</accession>
<comment type="caution">
    <text evidence="4">The sequence shown here is derived from an EMBL/GenBank/DDBJ whole genome shotgun (WGS) entry which is preliminary data.</text>
</comment>
<gene>
    <name evidence="4" type="ORF">D3226_01730</name>
</gene>